<proteinExistence type="predicted"/>
<organism evidence="2 3">
    <name type="scientific">Pedobacter chitinilyticus</name>
    <dbReference type="NCBI Taxonomy" id="2233776"/>
    <lineage>
        <taxon>Bacteria</taxon>
        <taxon>Pseudomonadati</taxon>
        <taxon>Bacteroidota</taxon>
        <taxon>Sphingobacteriia</taxon>
        <taxon>Sphingobacteriales</taxon>
        <taxon>Sphingobacteriaceae</taxon>
        <taxon>Pedobacter</taxon>
    </lineage>
</organism>
<comment type="caution">
    <text evidence="2">The sequence shown here is derived from an EMBL/GenBank/DDBJ whole genome shotgun (WGS) entry which is preliminary data.</text>
</comment>
<evidence type="ECO:0000313" key="2">
    <source>
        <dbReference type="EMBL" id="RWU09857.1"/>
    </source>
</evidence>
<reference evidence="2 3" key="1">
    <citation type="submission" date="2018-06" db="EMBL/GenBank/DDBJ databases">
        <title>Pedobacter endophyticus sp. nov., an endophytic bacterium isolated from a leaf of Triticum aestivum.</title>
        <authorList>
            <person name="Zhang L."/>
        </authorList>
    </citation>
    <scope>NUCLEOTIDE SEQUENCE [LARGE SCALE GENOMIC DNA]</scope>
    <source>
        <strain evidence="2 3">CM134L-2</strain>
    </source>
</reference>
<gene>
    <name evidence="2" type="ORF">DPV69_00485</name>
</gene>
<dbReference type="EMBL" id="SAYW01000001">
    <property type="protein sequence ID" value="RWU09857.1"/>
    <property type="molecule type" value="Genomic_DNA"/>
</dbReference>
<name>A0A3S3SVY9_9SPHI</name>
<dbReference type="PROSITE" id="PS51257">
    <property type="entry name" value="PROKAR_LIPOPROTEIN"/>
    <property type="match status" value="1"/>
</dbReference>
<evidence type="ECO:0000313" key="3">
    <source>
        <dbReference type="Proteomes" id="UP000284120"/>
    </source>
</evidence>
<sequence>MKKRVNWIFILLMVVAISACKKKNEKPNDPLPDTEIPGAVKTKHGEVVGTATQKIIGAAGGEVTVPNTTVKLVIPAGAIDGDVNFSVQEVSRTLADGAVGTTYRFLPENVTFKQDVQITMPYYSSSNMIPSRLRLAYQDKNGYWHKAKDAIVDYYKETVTVKTRHFSDWVAISDIYIKNTGKENLEKGESTELQVCFMPTKESPDNDDLLAPTVKIEDVKVKEWRFWGTSTLDRGKLVGGAAASNTYVAPAAAPKSLMRIYVEAVLFPLEPGKTETVLRFSDIVVLSEEYCIYQIGNSSSWAGDEKVDVWSGGGMYVNFYGSSGGARVHFEAPDENTGLKVFGEKVLITFNSGSQYFSSTYTACNSTEPLYEKGDIVVIGTKDGLVSGDAKGNLRPKTAGTAYCFGNAIPFSAKFRYRKK</sequence>
<keyword evidence="3" id="KW-1185">Reference proteome</keyword>
<feature type="domain" description="ZU5" evidence="1">
    <location>
        <begin position="50"/>
        <end position="175"/>
    </location>
</feature>
<dbReference type="Pfam" id="PF00791">
    <property type="entry name" value="ZU5"/>
    <property type="match status" value="1"/>
</dbReference>
<dbReference type="Proteomes" id="UP000284120">
    <property type="component" value="Unassembled WGS sequence"/>
</dbReference>
<dbReference type="AlphaFoldDB" id="A0A3S3SVY9"/>
<dbReference type="PROSITE" id="PS51145">
    <property type="entry name" value="ZU5"/>
    <property type="match status" value="1"/>
</dbReference>
<evidence type="ECO:0000259" key="1">
    <source>
        <dbReference type="PROSITE" id="PS51145"/>
    </source>
</evidence>
<dbReference type="OrthoDB" id="770607at2"/>
<protein>
    <recommendedName>
        <fullName evidence="1">ZU5 domain-containing protein</fullName>
    </recommendedName>
</protein>
<dbReference type="RefSeq" id="WP_113645295.1">
    <property type="nucleotide sequence ID" value="NZ_QMHN01000001.1"/>
</dbReference>
<dbReference type="Gene3D" id="2.60.220.30">
    <property type="match status" value="1"/>
</dbReference>
<dbReference type="InterPro" id="IPR000906">
    <property type="entry name" value="ZU5_dom"/>
</dbReference>
<accession>A0A3S3SVY9</accession>